<feature type="compositionally biased region" description="Polar residues" evidence="1">
    <location>
        <begin position="86"/>
        <end position="97"/>
    </location>
</feature>
<feature type="compositionally biased region" description="Basic and acidic residues" evidence="1">
    <location>
        <begin position="11"/>
        <end position="24"/>
    </location>
</feature>
<dbReference type="Proteomes" id="UP000024533">
    <property type="component" value="Unassembled WGS sequence"/>
</dbReference>
<dbReference type="AlphaFoldDB" id="A0A059JES8"/>
<feature type="compositionally biased region" description="Basic and acidic residues" evidence="1">
    <location>
        <begin position="98"/>
        <end position="108"/>
    </location>
</feature>
<name>A0A059JES8_TRIIM</name>
<dbReference type="HOGENOM" id="CLU_2063150_0_0_1"/>
<reference evidence="2 3" key="1">
    <citation type="submission" date="2014-02" db="EMBL/GenBank/DDBJ databases">
        <title>The Genome Sequence of Trichophyton interdigitale MR816.</title>
        <authorList>
            <consortium name="The Broad Institute Genomics Platform"/>
            <person name="Cuomo C.A."/>
            <person name="White T.C."/>
            <person name="Graser Y."/>
            <person name="Martinez-Rossi N."/>
            <person name="Heitman J."/>
            <person name="Young S.K."/>
            <person name="Zeng Q."/>
            <person name="Gargeya S."/>
            <person name="Abouelleil A."/>
            <person name="Alvarado L."/>
            <person name="Chapman S.B."/>
            <person name="Gainer-Dewar J."/>
            <person name="Goldberg J."/>
            <person name="Griggs A."/>
            <person name="Gujja S."/>
            <person name="Hansen M."/>
            <person name="Howarth C."/>
            <person name="Imamovic A."/>
            <person name="Larimer J."/>
            <person name="Martinez D."/>
            <person name="Murphy C."/>
            <person name="Pearson M.D."/>
            <person name="Persinoti G."/>
            <person name="Poon T."/>
            <person name="Priest M."/>
            <person name="Roberts A.D."/>
            <person name="Saif S."/>
            <person name="Shea T.D."/>
            <person name="Sykes S.N."/>
            <person name="Wortman J."/>
            <person name="Nusbaum C."/>
            <person name="Birren B."/>
        </authorList>
    </citation>
    <scope>NUCLEOTIDE SEQUENCE [LARGE SCALE GENOMIC DNA]</scope>
    <source>
        <strain evidence="2 3">MR816</strain>
    </source>
</reference>
<evidence type="ECO:0000256" key="1">
    <source>
        <dbReference type="SAM" id="MobiDB-lite"/>
    </source>
</evidence>
<feature type="compositionally biased region" description="Acidic residues" evidence="1">
    <location>
        <begin position="1"/>
        <end position="10"/>
    </location>
</feature>
<feature type="region of interest" description="Disordered" evidence="1">
    <location>
        <begin position="80"/>
        <end position="119"/>
    </location>
</feature>
<organism evidence="2 3">
    <name type="scientific">Trichophyton interdigitale (strain MR816)</name>
    <dbReference type="NCBI Taxonomy" id="1215338"/>
    <lineage>
        <taxon>Eukaryota</taxon>
        <taxon>Fungi</taxon>
        <taxon>Dikarya</taxon>
        <taxon>Ascomycota</taxon>
        <taxon>Pezizomycotina</taxon>
        <taxon>Eurotiomycetes</taxon>
        <taxon>Eurotiomycetidae</taxon>
        <taxon>Onygenales</taxon>
        <taxon>Arthrodermataceae</taxon>
        <taxon>Trichophyton</taxon>
    </lineage>
</organism>
<gene>
    <name evidence="2" type="ORF">H109_01833</name>
</gene>
<evidence type="ECO:0000313" key="3">
    <source>
        <dbReference type="Proteomes" id="UP000024533"/>
    </source>
</evidence>
<feature type="region of interest" description="Disordered" evidence="1">
    <location>
        <begin position="1"/>
        <end position="24"/>
    </location>
</feature>
<proteinExistence type="predicted"/>
<dbReference type="EMBL" id="AOKY01000139">
    <property type="protein sequence ID" value="KDB26365.1"/>
    <property type="molecule type" value="Genomic_DNA"/>
</dbReference>
<accession>A0A059JES8</accession>
<keyword evidence="3" id="KW-1185">Reference proteome</keyword>
<comment type="caution">
    <text evidence="2">The sequence shown here is derived from an EMBL/GenBank/DDBJ whole genome shotgun (WGS) entry which is preliminary data.</text>
</comment>
<protein>
    <submittedName>
        <fullName evidence="2">Uncharacterized protein</fullName>
    </submittedName>
</protein>
<sequence>MKDENEDGEEEASRPDIERKEAKEKVVVKQVGPYLCMDDGAVPVDSAGMGVGFALGETSTWVDSYGCCVTSPMARLSTLLHPPSHTPYSPVSRSPSQIHRDGAGEGRKSPSPKQTISHG</sequence>
<evidence type="ECO:0000313" key="2">
    <source>
        <dbReference type="EMBL" id="KDB26365.1"/>
    </source>
</evidence>